<dbReference type="RefSeq" id="WP_338097189.1">
    <property type="nucleotide sequence ID" value="NZ_CP131061.1"/>
</dbReference>
<proteinExistence type="predicted"/>
<keyword evidence="1" id="KW-0472">Membrane</keyword>
<evidence type="ECO:0000256" key="1">
    <source>
        <dbReference type="SAM" id="Phobius"/>
    </source>
</evidence>
<sequence length="267" mass="30714">MFEIFRFYLFIFLICHFMGDFYLQTSQMAEKKTGNYQKTLIHCILYAVPFLVMIAAGFFFFKYGPHALIREWNWEIIISATIFIIISHMIIDLVKCRAETKVAGENGLSPDKNKNYFIWDQLLHIGIIFIVSYGISNPIQIIPRPWFISKDLYLGIQILLYLLILLKPTNISFKKIFSKYQPLKIESENDVTIAGAGATIGSLERLLMGFFMIMGQFAAVGLIMTAKSIARYDKISKDPSFAEYYLIGTLYSMLITLAAYLLIFKFG</sequence>
<dbReference type="Pfam" id="PF11750">
    <property type="entry name" value="DUF3307"/>
    <property type="match status" value="1"/>
</dbReference>
<feature type="transmembrane region" description="Helical" evidence="1">
    <location>
        <begin position="244"/>
        <end position="264"/>
    </location>
</feature>
<dbReference type="InterPro" id="IPR021737">
    <property type="entry name" value="Phage_phiKZ_Orf197"/>
</dbReference>
<name>A0AA96VF43_9EURY</name>
<evidence type="ECO:0000313" key="2">
    <source>
        <dbReference type="EMBL" id="WNY27211.1"/>
    </source>
</evidence>
<organism evidence="2 3">
    <name type="scientific">Methanolapillus ohkumae</name>
    <dbReference type="NCBI Taxonomy" id="3028298"/>
    <lineage>
        <taxon>Archaea</taxon>
        <taxon>Methanobacteriati</taxon>
        <taxon>Methanobacteriota</taxon>
        <taxon>Stenosarchaea group</taxon>
        <taxon>Methanomicrobia</taxon>
        <taxon>Methanosarcinales</taxon>
        <taxon>Methanosarcinaceae</taxon>
        <taxon>Methanolapillus</taxon>
    </lineage>
</organism>
<feature type="transmembrane region" description="Helical" evidence="1">
    <location>
        <begin position="76"/>
        <end position="95"/>
    </location>
</feature>
<protein>
    <recommendedName>
        <fullName evidence="4">DUF3307 domain-containing protein</fullName>
    </recommendedName>
</protein>
<feature type="transmembrane region" description="Helical" evidence="1">
    <location>
        <begin position="116"/>
        <end position="135"/>
    </location>
</feature>
<feature type="transmembrane region" description="Helical" evidence="1">
    <location>
        <begin position="206"/>
        <end position="224"/>
    </location>
</feature>
<keyword evidence="1" id="KW-1133">Transmembrane helix</keyword>
<accession>A0AA96VF43</accession>
<keyword evidence="1" id="KW-0812">Transmembrane</keyword>
<dbReference type="EMBL" id="CP131061">
    <property type="protein sequence ID" value="WNY27211.1"/>
    <property type="molecule type" value="Genomic_DNA"/>
</dbReference>
<reference evidence="2 3" key="1">
    <citation type="submission" date="2023-07" db="EMBL/GenBank/DDBJ databases">
        <title>Closed genome sequence of Methanosarcinaceae archaeon Am2.</title>
        <authorList>
            <person name="Poehlein A."/>
            <person name="Protasov E."/>
            <person name="Platt K."/>
            <person name="Reeh H."/>
            <person name="Daniel R."/>
            <person name="Brune A."/>
        </authorList>
    </citation>
    <scope>NUCLEOTIDE SEQUENCE [LARGE SCALE GENOMIC DNA]</scope>
    <source>
        <strain evidence="2 3">Am2</strain>
    </source>
</reference>
<feature type="transmembrane region" description="Helical" evidence="1">
    <location>
        <begin position="6"/>
        <end position="23"/>
    </location>
</feature>
<gene>
    <name evidence="2" type="ORF">MsAm2_10030</name>
</gene>
<dbReference type="AlphaFoldDB" id="A0AA96VF43"/>
<evidence type="ECO:0008006" key="4">
    <source>
        <dbReference type="Google" id="ProtNLM"/>
    </source>
</evidence>
<evidence type="ECO:0000313" key="3">
    <source>
        <dbReference type="Proteomes" id="UP001304970"/>
    </source>
</evidence>
<dbReference type="GeneID" id="89228421"/>
<keyword evidence="3" id="KW-1185">Reference proteome</keyword>
<feature type="transmembrane region" description="Helical" evidence="1">
    <location>
        <begin position="147"/>
        <end position="166"/>
    </location>
</feature>
<dbReference type="Proteomes" id="UP001304970">
    <property type="component" value="Chromosome"/>
</dbReference>
<feature type="transmembrane region" description="Helical" evidence="1">
    <location>
        <begin position="44"/>
        <end position="64"/>
    </location>
</feature>